<dbReference type="Proteomes" id="UP001610334">
    <property type="component" value="Unassembled WGS sequence"/>
</dbReference>
<organism evidence="1 2">
    <name type="scientific">Aspergillus granulosus</name>
    <dbReference type="NCBI Taxonomy" id="176169"/>
    <lineage>
        <taxon>Eukaryota</taxon>
        <taxon>Fungi</taxon>
        <taxon>Dikarya</taxon>
        <taxon>Ascomycota</taxon>
        <taxon>Pezizomycotina</taxon>
        <taxon>Eurotiomycetes</taxon>
        <taxon>Eurotiomycetidae</taxon>
        <taxon>Eurotiales</taxon>
        <taxon>Aspergillaceae</taxon>
        <taxon>Aspergillus</taxon>
        <taxon>Aspergillus subgen. Nidulantes</taxon>
    </lineage>
</organism>
<protein>
    <submittedName>
        <fullName evidence="1">Uncharacterized protein</fullName>
    </submittedName>
</protein>
<comment type="caution">
    <text evidence="1">The sequence shown here is derived from an EMBL/GenBank/DDBJ whole genome shotgun (WGS) entry which is preliminary data.</text>
</comment>
<evidence type="ECO:0000313" key="1">
    <source>
        <dbReference type="EMBL" id="KAL2810775.1"/>
    </source>
</evidence>
<sequence>MQPPMDSRTKAARDNFLKLGVTISPLPAAEDKWAWRVEKDAGDMSKLEHLEAFFEGCQFMFDSRSHDEQFISRRLPTILLGVLVMIKKACLHIEDQGLRSATRRPHWFGQQMLKVSVLFEGKREIVETTVDYTLVYGRREKLAFNLVVLRENSLEMQDKTWEALTAMGAAHRARAVLGDNVGIYGIHTNSYEWHFLHLGAGGEASLHCYVLTYSALRLSWDTDKPQIIALLEKISKQAVDLAQKAG</sequence>
<reference evidence="1 2" key="1">
    <citation type="submission" date="2024-07" db="EMBL/GenBank/DDBJ databases">
        <title>Section-level genome sequencing and comparative genomics of Aspergillus sections Usti and Cavernicolus.</title>
        <authorList>
            <consortium name="Lawrence Berkeley National Laboratory"/>
            <person name="Nybo J.L."/>
            <person name="Vesth T.C."/>
            <person name="Theobald S."/>
            <person name="Frisvad J.C."/>
            <person name="Larsen T.O."/>
            <person name="Kjaerboelling I."/>
            <person name="Rothschild-Mancinelli K."/>
            <person name="Lyhne E.K."/>
            <person name="Kogle M.E."/>
            <person name="Barry K."/>
            <person name="Clum A."/>
            <person name="Na H."/>
            <person name="Ledsgaard L."/>
            <person name="Lin J."/>
            <person name="Lipzen A."/>
            <person name="Kuo A."/>
            <person name="Riley R."/>
            <person name="Mondo S."/>
            <person name="Labutti K."/>
            <person name="Haridas S."/>
            <person name="Pangalinan J."/>
            <person name="Salamov A.A."/>
            <person name="Simmons B.A."/>
            <person name="Magnuson J.K."/>
            <person name="Chen J."/>
            <person name="Drula E."/>
            <person name="Henrissat B."/>
            <person name="Wiebenga A."/>
            <person name="Lubbers R.J."/>
            <person name="Gomes A.C."/>
            <person name="Makela M.R."/>
            <person name="Stajich J."/>
            <person name="Grigoriev I.V."/>
            <person name="Mortensen U.H."/>
            <person name="De Vries R.P."/>
            <person name="Baker S.E."/>
            <person name="Andersen M.R."/>
        </authorList>
    </citation>
    <scope>NUCLEOTIDE SEQUENCE [LARGE SCALE GENOMIC DNA]</scope>
    <source>
        <strain evidence="1 2">CBS 588.65</strain>
    </source>
</reference>
<evidence type="ECO:0000313" key="2">
    <source>
        <dbReference type="Proteomes" id="UP001610334"/>
    </source>
</evidence>
<accession>A0ABR4H5N5</accession>
<proteinExistence type="predicted"/>
<name>A0ABR4H5N5_9EURO</name>
<gene>
    <name evidence="1" type="ORF">BJX63DRAFT_434012</name>
</gene>
<dbReference type="EMBL" id="JBFXLT010000067">
    <property type="protein sequence ID" value="KAL2810775.1"/>
    <property type="molecule type" value="Genomic_DNA"/>
</dbReference>
<keyword evidence="2" id="KW-1185">Reference proteome</keyword>